<feature type="compositionally biased region" description="Polar residues" evidence="2">
    <location>
        <begin position="557"/>
        <end position="571"/>
    </location>
</feature>
<feature type="compositionally biased region" description="Basic and acidic residues" evidence="2">
    <location>
        <begin position="1014"/>
        <end position="1059"/>
    </location>
</feature>
<reference evidence="3" key="1">
    <citation type="submission" date="2023-08" db="EMBL/GenBank/DDBJ databases">
        <authorList>
            <person name="Audoor S."/>
            <person name="Bilcke G."/>
        </authorList>
    </citation>
    <scope>NUCLEOTIDE SEQUENCE</scope>
</reference>
<feature type="compositionally biased region" description="Low complexity" evidence="2">
    <location>
        <begin position="479"/>
        <end position="489"/>
    </location>
</feature>
<feature type="compositionally biased region" description="Polar residues" evidence="2">
    <location>
        <begin position="318"/>
        <end position="330"/>
    </location>
</feature>
<feature type="region of interest" description="Disordered" evidence="2">
    <location>
        <begin position="1296"/>
        <end position="1406"/>
    </location>
</feature>
<protein>
    <submittedName>
        <fullName evidence="3">Uncharacterized protein</fullName>
    </submittedName>
</protein>
<proteinExistence type="predicted"/>
<feature type="coiled-coil region" evidence="1">
    <location>
        <begin position="1433"/>
        <end position="1509"/>
    </location>
</feature>
<sequence>MHRTAIQSSAASSSGSSYPTIPSDYFGDGNDQSRYSNDDTVTTFSSSDIRHNNRVQRELHRAIRDSIVAERILDRQARKKYPLTQEEKEEQRLAKRQWELSNATLKKIAGEQEALLQLVAKQRISEMSEKKRMEMHPRMQQALAETITKKTERGGLVQQVFNENTPDIGDFIQQQEDALQTVRRKLRHQQPPAEAWEWEQPRQQHHYHLQRQQQQQQQQQQVQQPRSRDRVGAYVAAGRHQQYPRQNQKVEPNEADLAAFVRLQDREYRAAQRRTYEQRQQDREYRQQHNQSPAMSFPSQMPSPLTPSDDDRHHRSRTTGGATTPVSQESYGRYVERQNQELQKIAQTKLGASPKNIPLAASKPMSVDSNPSPTNSDLEVANLFRNGGGSVSGGSEASLDDFVQEQRMALESFRQVSSKSSHASSRTLKQPQQPPSVVPSRLAVPDLPGGGVAESSRLKQAPLETTRLQQAPPHGMLKQPPQSSFSSMQPKPPRRCESPSVGNGSVANSISGSQAKAPLQPSRPVRRRSSSSSTKPKPMDSDDEVSLPPPPRKVSRNPFNGSTSNRSSLTQRMKKPAPPLPMTFQKRPSPQKKMSPPPRLVYEEAARSAQHHPQYDQPDPQQKSMIQNNNSLSTKKAPPSVYSYNQNYQEDGSSLSRSIPSAPHLVDLHDSKGNILSPNYSIDHSLSLPSAMTDINSMMIPEMDEPSVYRDTYEDDDEYMEEEVIEYEEEEYTEEEVEEGDVNMNIIRSSLGMNDQSCCLRHPNQLICEYSPSFRFDLVNTCKVCSSERQAGSSQSTSSLGASKEMAKVIGDIQQLQSNKSQWRRKTNLMYYGDSSYQSSTRTDVVNNTDGNNKKDANLVVPLLESDWKNQVIRRVDQIQSWEKVTALKYNPRSARFFRMLKMGVPMGAVQIECELEGCDPAILQFDPERTVTEQLEEHCPNDPDTQANLILKFDQGSLLEDCTAAEVVDVITKAFETEYTRTEEKKARKRKRQPNVPPTLRELDFLPQATSEENIRQLEQEKARADDASKRRRIEEEARVRAEEELESARQAEKAAREQVEEDAEEIIILTQAQMLMREKADDASRRRRAEMDARLKVEEQMQMMKEAESQRRQEQEVMANEVQRLRKAEVEARLKAQDSSVRRRAEMEERLKAEEELRQLRETGIARNEDVQQTAEELTRLREAEATARKKAVDSSIRRRAEVDARLKAEEELQRMKDLDLKRKTDLERNDREIKQLKEAEENARKKAEDSSIRRREEVEARIKAEDELKKLANLESRAQKELGDLASELKRLQKAESEAREKAVVAIQSRREETDTRKKLEDELEEIKRTEAESKEAAEKNAKKLKKERSALKDLKKEHDRRLQELDTAKKEAEERAQRLEEEKASMESKLKSEASEHSASIRARETEALRRHEAEEATQMMIAEQAKHLQEEIQKRAGAEERALALEQEKESVEKQLAFQEGARRAIEVEVAQLKAKEQDRIQAVKRAQKKLESVEKEKTAVAQKLKLEVETRQIAEGEVAKLKAFQTKRESEGQQREEQAVATAQRQFELERLRLQAELKKEEQARLEADFARQAAEEEVRRKGVQELKSRSEATESLKREKDARLKVESEAKRLKNEAKMAREMIAVSEAAEEEIRERLEKEIKAKLEVETKLKDEAKARKYAESNAELLKASVAEESANRLKADEESGREPRVGVESDDQSGPKSPYPDSLPYLSSHSETSWDEMEVVDSASEATEDEMELVSDEEHEVIEEEIVMVEEIVDDDADFDDLQASRVAQEESVEGDGSSSPSLSVESTKPLSDARYRQQLIDAEFDRIIRDAEEHELEEKIEPEAVEALRIASNILPYRKKYYNSSEDRFIFYPSIRRLLIEYTLIEKAEQYYYEEDDEFPIEYSAALRAIACESTGDDDSEDEEMEQFGVDILFQGAAMAELVSPSEDAEFEIVADVSDVSDDEEMAEDSPSPLSRQEEEANNSEPPRPSRPSPVFKKIKAWKNPFE</sequence>
<feature type="compositionally biased region" description="Basic and acidic residues" evidence="2">
    <location>
        <begin position="1296"/>
        <end position="1400"/>
    </location>
</feature>
<feature type="region of interest" description="Disordered" evidence="2">
    <location>
        <begin position="355"/>
        <end position="398"/>
    </location>
</feature>
<feature type="compositionally biased region" description="Polar residues" evidence="2">
    <location>
        <begin position="367"/>
        <end position="377"/>
    </location>
</feature>
<feature type="compositionally biased region" description="Polar residues" evidence="2">
    <location>
        <begin position="414"/>
        <end position="429"/>
    </location>
</feature>
<evidence type="ECO:0000256" key="1">
    <source>
        <dbReference type="SAM" id="Coils"/>
    </source>
</evidence>
<feature type="compositionally biased region" description="Polar residues" evidence="2">
    <location>
        <begin position="500"/>
        <end position="514"/>
    </location>
</feature>
<gene>
    <name evidence="3" type="ORF">CYCCA115_LOCUS6453</name>
</gene>
<feature type="compositionally biased region" description="Basic and acidic residues" evidence="2">
    <location>
        <begin position="271"/>
        <end position="287"/>
    </location>
</feature>
<feature type="compositionally biased region" description="Low complexity" evidence="2">
    <location>
        <begin position="611"/>
        <end position="622"/>
    </location>
</feature>
<feature type="region of interest" description="Disordered" evidence="2">
    <location>
        <begin position="410"/>
        <end position="656"/>
    </location>
</feature>
<dbReference type="EMBL" id="CAKOGP040000779">
    <property type="protein sequence ID" value="CAJ1939151.1"/>
    <property type="molecule type" value="Genomic_DNA"/>
</dbReference>
<name>A0AAD2CNI2_9STRA</name>
<evidence type="ECO:0000256" key="2">
    <source>
        <dbReference type="SAM" id="MobiDB-lite"/>
    </source>
</evidence>
<feature type="compositionally biased region" description="Low complexity" evidence="2">
    <location>
        <begin position="1710"/>
        <end position="1723"/>
    </location>
</feature>
<evidence type="ECO:0000313" key="4">
    <source>
        <dbReference type="Proteomes" id="UP001295423"/>
    </source>
</evidence>
<feature type="region of interest" description="Disordered" evidence="2">
    <location>
        <begin position="1186"/>
        <end position="1260"/>
    </location>
</feature>
<feature type="compositionally biased region" description="Polar residues" evidence="2">
    <location>
        <begin position="30"/>
        <end position="47"/>
    </location>
</feature>
<evidence type="ECO:0000313" key="3">
    <source>
        <dbReference type="EMBL" id="CAJ1939151.1"/>
    </source>
</evidence>
<dbReference type="Proteomes" id="UP001295423">
    <property type="component" value="Unassembled WGS sequence"/>
</dbReference>
<keyword evidence="1" id="KW-0175">Coiled coil</keyword>
<accession>A0AAD2CNI2</accession>
<feature type="compositionally biased region" description="Polar residues" evidence="2">
    <location>
        <begin position="1792"/>
        <end position="1805"/>
    </location>
</feature>
<feature type="compositionally biased region" description="Polar residues" evidence="2">
    <location>
        <begin position="289"/>
        <end position="303"/>
    </location>
</feature>
<dbReference type="GO" id="GO:0071203">
    <property type="term" value="C:WASH complex"/>
    <property type="evidence" value="ECO:0007669"/>
    <property type="project" value="InterPro"/>
</dbReference>
<feature type="region of interest" description="Disordered" evidence="2">
    <location>
        <begin position="982"/>
        <end position="1059"/>
    </location>
</feature>
<comment type="caution">
    <text evidence="3">The sequence shown here is derived from an EMBL/GenBank/DDBJ whole genome shotgun (WGS) entry which is preliminary data.</text>
</comment>
<feature type="compositionally biased region" description="Acidic residues" evidence="2">
    <location>
        <begin position="1741"/>
        <end position="1755"/>
    </location>
</feature>
<feature type="region of interest" description="Disordered" evidence="2">
    <location>
        <begin position="1675"/>
        <end position="1755"/>
    </location>
</feature>
<keyword evidence="4" id="KW-1185">Reference proteome</keyword>
<feature type="compositionally biased region" description="Low complexity" evidence="2">
    <location>
        <begin position="8"/>
        <end position="17"/>
    </location>
</feature>
<feature type="compositionally biased region" description="Basic and acidic residues" evidence="2">
    <location>
        <begin position="1684"/>
        <end position="1702"/>
    </location>
</feature>
<organism evidence="3 4">
    <name type="scientific">Cylindrotheca closterium</name>
    <dbReference type="NCBI Taxonomy" id="2856"/>
    <lineage>
        <taxon>Eukaryota</taxon>
        <taxon>Sar</taxon>
        <taxon>Stramenopiles</taxon>
        <taxon>Ochrophyta</taxon>
        <taxon>Bacillariophyta</taxon>
        <taxon>Bacillariophyceae</taxon>
        <taxon>Bacillariophycidae</taxon>
        <taxon>Bacillariales</taxon>
        <taxon>Bacillariaceae</taxon>
        <taxon>Cylindrotheca</taxon>
    </lineage>
</organism>
<dbReference type="InterPro" id="IPR019309">
    <property type="entry name" value="WASHC3"/>
</dbReference>
<feature type="compositionally biased region" description="Low complexity" evidence="2">
    <location>
        <begin position="210"/>
        <end position="225"/>
    </location>
</feature>
<feature type="region of interest" description="Disordered" evidence="2">
    <location>
        <begin position="1782"/>
        <end position="1806"/>
    </location>
</feature>
<feature type="region of interest" description="Disordered" evidence="2">
    <location>
        <begin position="200"/>
        <end position="231"/>
    </location>
</feature>
<feature type="compositionally biased region" description="Polar residues" evidence="2">
    <location>
        <begin position="623"/>
        <end position="634"/>
    </location>
</feature>
<feature type="region of interest" description="Disordered" evidence="2">
    <location>
        <begin position="1"/>
        <end position="49"/>
    </location>
</feature>
<feature type="compositionally biased region" description="Acidic residues" evidence="2">
    <location>
        <begin position="1949"/>
        <end position="1964"/>
    </location>
</feature>
<feature type="region of interest" description="Disordered" evidence="2">
    <location>
        <begin position="1949"/>
        <end position="2003"/>
    </location>
</feature>
<feature type="region of interest" description="Disordered" evidence="2">
    <location>
        <begin position="271"/>
        <end position="332"/>
    </location>
</feature>
<feature type="compositionally biased region" description="Polar residues" evidence="2">
    <location>
        <begin position="642"/>
        <end position="656"/>
    </location>
</feature>
<feature type="region of interest" description="Disordered" evidence="2">
    <location>
        <begin position="1583"/>
        <end position="1610"/>
    </location>
</feature>
<dbReference type="Pfam" id="PF10152">
    <property type="entry name" value="CCDC53"/>
    <property type="match status" value="1"/>
</dbReference>